<evidence type="ECO:0000256" key="7">
    <source>
        <dbReference type="SAM" id="Phobius"/>
    </source>
</evidence>
<dbReference type="InterPro" id="IPR036259">
    <property type="entry name" value="MFS_trans_sf"/>
</dbReference>
<dbReference type="PANTHER" id="PTHR23517:SF2">
    <property type="entry name" value="MULTIDRUG RESISTANCE PROTEIN MDTH"/>
    <property type="match status" value="1"/>
</dbReference>
<dbReference type="GO" id="GO:0005886">
    <property type="term" value="C:plasma membrane"/>
    <property type="evidence" value="ECO:0007669"/>
    <property type="project" value="UniProtKB-SubCell"/>
</dbReference>
<dbReference type="PANTHER" id="PTHR23517">
    <property type="entry name" value="RESISTANCE PROTEIN MDTM, PUTATIVE-RELATED-RELATED"/>
    <property type="match status" value="1"/>
</dbReference>
<feature type="transmembrane region" description="Helical" evidence="7">
    <location>
        <begin position="313"/>
        <end position="336"/>
    </location>
</feature>
<keyword evidence="2" id="KW-0813">Transport</keyword>
<evidence type="ECO:0000313" key="9">
    <source>
        <dbReference type="EMBL" id="PQJ11287.1"/>
    </source>
</evidence>
<reference evidence="9 10" key="1">
    <citation type="submission" date="2018-01" db="EMBL/GenBank/DDBJ databases">
        <title>A novel member of the phylum Bacteroidetes isolated from glacier ice.</title>
        <authorList>
            <person name="Liu Q."/>
            <person name="Xin Y.-H."/>
        </authorList>
    </citation>
    <scope>NUCLEOTIDE SEQUENCE [LARGE SCALE GENOMIC DNA]</scope>
    <source>
        <strain evidence="9 10">RB1R16</strain>
    </source>
</reference>
<feature type="transmembrane region" description="Helical" evidence="7">
    <location>
        <begin position="93"/>
        <end position="118"/>
    </location>
</feature>
<feature type="transmembrane region" description="Helical" evidence="7">
    <location>
        <begin position="348"/>
        <end position="366"/>
    </location>
</feature>
<evidence type="ECO:0000256" key="6">
    <source>
        <dbReference type="ARBA" id="ARBA00023136"/>
    </source>
</evidence>
<gene>
    <name evidence="9" type="ORF">CJD36_005650</name>
</gene>
<dbReference type="CDD" id="cd17329">
    <property type="entry name" value="MFS_MdtH_MDR_like"/>
    <property type="match status" value="1"/>
</dbReference>
<feature type="domain" description="Major facilitator superfamily (MFS) profile" evidence="8">
    <location>
        <begin position="18"/>
        <end position="402"/>
    </location>
</feature>
<keyword evidence="4 7" id="KW-0812">Transmembrane</keyword>
<evidence type="ECO:0000313" key="10">
    <source>
        <dbReference type="Proteomes" id="UP000239872"/>
    </source>
</evidence>
<dbReference type="PROSITE" id="PS50850">
    <property type="entry name" value="MFS"/>
    <property type="match status" value="1"/>
</dbReference>
<dbReference type="GO" id="GO:0022857">
    <property type="term" value="F:transmembrane transporter activity"/>
    <property type="evidence" value="ECO:0007669"/>
    <property type="project" value="InterPro"/>
</dbReference>
<evidence type="ECO:0000256" key="5">
    <source>
        <dbReference type="ARBA" id="ARBA00022989"/>
    </source>
</evidence>
<dbReference type="Pfam" id="PF07690">
    <property type="entry name" value="MFS_1"/>
    <property type="match status" value="1"/>
</dbReference>
<proteinExistence type="predicted"/>
<name>A0A2S7SXF4_9BACT</name>
<dbReference type="Gene3D" id="1.20.1250.20">
    <property type="entry name" value="MFS general substrate transporter like domains"/>
    <property type="match status" value="1"/>
</dbReference>
<comment type="caution">
    <text evidence="9">The sequence shown here is derived from an EMBL/GenBank/DDBJ whole genome shotgun (WGS) entry which is preliminary data.</text>
</comment>
<dbReference type="InterPro" id="IPR020846">
    <property type="entry name" value="MFS_dom"/>
</dbReference>
<dbReference type="InterPro" id="IPR011701">
    <property type="entry name" value="MFS"/>
</dbReference>
<feature type="transmembrane region" description="Helical" evidence="7">
    <location>
        <begin position="148"/>
        <end position="165"/>
    </location>
</feature>
<keyword evidence="5 7" id="KW-1133">Transmembrane helix</keyword>
<feature type="transmembrane region" description="Helical" evidence="7">
    <location>
        <begin position="20"/>
        <end position="42"/>
    </location>
</feature>
<evidence type="ECO:0000256" key="2">
    <source>
        <dbReference type="ARBA" id="ARBA00022448"/>
    </source>
</evidence>
<dbReference type="Proteomes" id="UP000239872">
    <property type="component" value="Unassembled WGS sequence"/>
</dbReference>
<evidence type="ECO:0000256" key="1">
    <source>
        <dbReference type="ARBA" id="ARBA00004651"/>
    </source>
</evidence>
<keyword evidence="10" id="KW-1185">Reference proteome</keyword>
<dbReference type="RefSeq" id="WP_105038166.1">
    <property type="nucleotide sequence ID" value="NZ_PPSL01000002.1"/>
</dbReference>
<evidence type="ECO:0000256" key="4">
    <source>
        <dbReference type="ARBA" id="ARBA00022692"/>
    </source>
</evidence>
<keyword evidence="3" id="KW-1003">Cell membrane</keyword>
<dbReference type="OrthoDB" id="5379144at2"/>
<feature type="transmembrane region" description="Helical" evidence="7">
    <location>
        <begin position="54"/>
        <end position="73"/>
    </location>
</feature>
<organism evidence="9 10">
    <name type="scientific">Flavipsychrobacter stenotrophus</name>
    <dbReference type="NCBI Taxonomy" id="2077091"/>
    <lineage>
        <taxon>Bacteria</taxon>
        <taxon>Pseudomonadati</taxon>
        <taxon>Bacteroidota</taxon>
        <taxon>Chitinophagia</taxon>
        <taxon>Chitinophagales</taxon>
        <taxon>Chitinophagaceae</taxon>
        <taxon>Flavipsychrobacter</taxon>
    </lineage>
</organism>
<dbReference type="SUPFAM" id="SSF103473">
    <property type="entry name" value="MFS general substrate transporter"/>
    <property type="match status" value="1"/>
</dbReference>
<dbReference type="EMBL" id="PPSL01000002">
    <property type="protein sequence ID" value="PQJ11287.1"/>
    <property type="molecule type" value="Genomic_DNA"/>
</dbReference>
<feature type="transmembrane region" description="Helical" evidence="7">
    <location>
        <begin position="171"/>
        <end position="191"/>
    </location>
</feature>
<dbReference type="InterPro" id="IPR050171">
    <property type="entry name" value="MFS_Transporters"/>
</dbReference>
<feature type="transmembrane region" description="Helical" evidence="7">
    <location>
        <begin position="222"/>
        <end position="246"/>
    </location>
</feature>
<protein>
    <submittedName>
        <fullName evidence="9">MFS transporter</fullName>
    </submittedName>
</protein>
<keyword evidence="6 7" id="KW-0472">Membrane</keyword>
<evidence type="ECO:0000256" key="3">
    <source>
        <dbReference type="ARBA" id="ARBA00022475"/>
    </source>
</evidence>
<dbReference type="AlphaFoldDB" id="A0A2S7SXF4"/>
<comment type="subcellular location">
    <subcellularLocation>
        <location evidence="1">Cell membrane</location>
        <topology evidence="1">Multi-pass membrane protein</topology>
    </subcellularLocation>
</comment>
<evidence type="ECO:0000259" key="8">
    <source>
        <dbReference type="PROSITE" id="PS50850"/>
    </source>
</evidence>
<accession>A0A2S7SXF4</accession>
<feature type="transmembrane region" description="Helical" evidence="7">
    <location>
        <begin position="258"/>
        <end position="277"/>
    </location>
</feature>
<feature type="transmembrane region" description="Helical" evidence="7">
    <location>
        <begin position="289"/>
        <end position="307"/>
    </location>
</feature>
<feature type="transmembrane region" description="Helical" evidence="7">
    <location>
        <begin position="378"/>
        <end position="397"/>
    </location>
</feature>
<sequence>MSFVPKVYKNAYSGLSPATWWLSVVMLINRSGTMVVPFMTLYMTQALHYNIAKAGMVMAIFGAGAVCGGFLGGRLTDKFGFYNIQLSALLCGGAMFIVLGQMTSYLAICICTFVLAVLNESFRPANSTAIAQYSNEENRTRCYSLNRLSINLGFAVGSAIGGFIASRDYHLIFWIDGLTNIGAALLLRTVLSPQRNVQTPSKKDKQSQPKVKGRSPYADKQYMFFVLLTIMFAYTFFQLFTTVPIFYKNQLKLSEFTIGSIMALNGLIIAIVEMVLIFKLEQKKKNLQFISLGIFLVAVSFLVYNVIPGMLMVALISTLFITAGEMLSMPFMNSFMISRTDENNRGQYAGLFTVAWSIAQVIGPYTGTLIADTYGFNSLWWCIVAMSVATALGFRYLQYRVERKNN</sequence>